<dbReference type="AlphaFoldDB" id="A0AAN9LZV7"/>
<name>A0AAN9LZV7_CANGL</name>
<reference evidence="1 2" key="1">
    <citation type="submission" date="2024-01" db="EMBL/GenBank/DDBJ databases">
        <title>The genomes of 5 underutilized Papilionoideae crops provide insights into root nodulation and disease resistanc.</title>
        <authorList>
            <person name="Jiang F."/>
        </authorList>
    </citation>
    <scope>NUCLEOTIDE SEQUENCE [LARGE SCALE GENOMIC DNA]</scope>
    <source>
        <strain evidence="1">LVBAO_FW01</strain>
        <tissue evidence="1">Leaves</tissue>
    </source>
</reference>
<comment type="caution">
    <text evidence="1">The sequence shown here is derived from an EMBL/GenBank/DDBJ whole genome shotgun (WGS) entry which is preliminary data.</text>
</comment>
<proteinExistence type="predicted"/>
<dbReference type="EMBL" id="JAYMYQ010000003">
    <property type="protein sequence ID" value="KAK7345179.1"/>
    <property type="molecule type" value="Genomic_DNA"/>
</dbReference>
<accession>A0AAN9LZV7</accession>
<sequence>MPTFNHLSPFSPPRKKQRFLQDPYFQVINQHPVPLFFGNLLNYTNFVCNIEDNNSSAGIKGAWHAQIGLTPSDFPIIKLQQDMLLGGYSRIGNAPQRRYNLPFYPL</sequence>
<organism evidence="1 2">
    <name type="scientific">Canavalia gladiata</name>
    <name type="common">Sword bean</name>
    <name type="synonym">Dolichos gladiatus</name>
    <dbReference type="NCBI Taxonomy" id="3824"/>
    <lineage>
        <taxon>Eukaryota</taxon>
        <taxon>Viridiplantae</taxon>
        <taxon>Streptophyta</taxon>
        <taxon>Embryophyta</taxon>
        <taxon>Tracheophyta</taxon>
        <taxon>Spermatophyta</taxon>
        <taxon>Magnoliopsida</taxon>
        <taxon>eudicotyledons</taxon>
        <taxon>Gunneridae</taxon>
        <taxon>Pentapetalae</taxon>
        <taxon>rosids</taxon>
        <taxon>fabids</taxon>
        <taxon>Fabales</taxon>
        <taxon>Fabaceae</taxon>
        <taxon>Papilionoideae</taxon>
        <taxon>50 kb inversion clade</taxon>
        <taxon>NPAAA clade</taxon>
        <taxon>indigoferoid/millettioid clade</taxon>
        <taxon>Phaseoleae</taxon>
        <taxon>Canavalia</taxon>
    </lineage>
</organism>
<protein>
    <submittedName>
        <fullName evidence="1">Uncharacterized protein</fullName>
    </submittedName>
</protein>
<gene>
    <name evidence="1" type="ORF">VNO77_15727</name>
</gene>
<dbReference type="Proteomes" id="UP001367508">
    <property type="component" value="Unassembled WGS sequence"/>
</dbReference>
<evidence type="ECO:0000313" key="2">
    <source>
        <dbReference type="Proteomes" id="UP001367508"/>
    </source>
</evidence>
<evidence type="ECO:0000313" key="1">
    <source>
        <dbReference type="EMBL" id="KAK7345179.1"/>
    </source>
</evidence>
<keyword evidence="2" id="KW-1185">Reference proteome</keyword>